<sequence length="195" mass="21726">MSINVQLHADVVPYLVSPYESFFFLMDHVKLTVESGSGYPGEGGCFYGHTGRCYVSQYRVVVVSDPNVRTAYRSFSLPFYCIRDWSFSVGWLGAQTWRGHVNPVPGGGLIGVGRFSLQFLSHGFEEFRRHLEPVLEGSRLLFQRFSRLEAPSVLLLPGKLPGQADDDGSKRIAYCAPTDPFTLYILADATTTETS</sequence>
<proteinExistence type="predicted"/>
<dbReference type="OrthoDB" id="1259151at2759"/>
<dbReference type="GO" id="GO:0003713">
    <property type="term" value="F:transcription coactivator activity"/>
    <property type="evidence" value="ECO:0007669"/>
    <property type="project" value="InterPro"/>
</dbReference>
<dbReference type="Proteomes" id="UP000794436">
    <property type="component" value="Unassembled WGS sequence"/>
</dbReference>
<evidence type="ECO:0000313" key="2">
    <source>
        <dbReference type="Proteomes" id="UP000794436"/>
    </source>
</evidence>
<protein>
    <submittedName>
        <fullName evidence="1">Uncharacterized protein</fullName>
    </submittedName>
</protein>
<dbReference type="PANTHER" id="PTHR31606:SF1">
    <property type="entry name" value="WW DOMAIN BINDING PROTEIN 2, ISOFORM E"/>
    <property type="match status" value="1"/>
</dbReference>
<comment type="caution">
    <text evidence="1">The sequence shown here is derived from an EMBL/GenBank/DDBJ whole genome shotgun (WGS) entry which is preliminary data.</text>
</comment>
<name>A0A8K1CNW5_PYTOL</name>
<evidence type="ECO:0000313" key="1">
    <source>
        <dbReference type="EMBL" id="TMW67101.1"/>
    </source>
</evidence>
<keyword evidence="2" id="KW-1185">Reference proteome</keyword>
<organism evidence="1 2">
    <name type="scientific">Pythium oligandrum</name>
    <name type="common">Mycoparasitic fungus</name>
    <dbReference type="NCBI Taxonomy" id="41045"/>
    <lineage>
        <taxon>Eukaryota</taxon>
        <taxon>Sar</taxon>
        <taxon>Stramenopiles</taxon>
        <taxon>Oomycota</taxon>
        <taxon>Peronosporomycetes</taxon>
        <taxon>Pythiales</taxon>
        <taxon>Pythiaceae</taxon>
        <taxon>Pythium</taxon>
    </lineage>
</organism>
<accession>A0A8K1CNW5</accession>
<reference evidence="1" key="1">
    <citation type="submission" date="2019-03" db="EMBL/GenBank/DDBJ databases">
        <title>Long read genome sequence of the mycoparasitic Pythium oligandrum ATCC 38472 isolated from sugarbeet rhizosphere.</title>
        <authorList>
            <person name="Gaulin E."/>
        </authorList>
    </citation>
    <scope>NUCLEOTIDE SEQUENCE</scope>
    <source>
        <strain evidence="1">ATCC 38472_TT</strain>
    </source>
</reference>
<dbReference type="InterPro" id="IPR044852">
    <property type="entry name" value="WBP2-like"/>
</dbReference>
<dbReference type="SUPFAM" id="SSF50729">
    <property type="entry name" value="PH domain-like"/>
    <property type="match status" value="1"/>
</dbReference>
<dbReference type="GO" id="GO:0031490">
    <property type="term" value="F:chromatin DNA binding"/>
    <property type="evidence" value="ECO:0007669"/>
    <property type="project" value="TreeGrafter"/>
</dbReference>
<dbReference type="PANTHER" id="PTHR31606">
    <property type="entry name" value="WW DOMAIN BINDING PROTEIN 2, ISOFORM E"/>
    <property type="match status" value="1"/>
</dbReference>
<gene>
    <name evidence="1" type="ORF">Poli38472_012217</name>
</gene>
<dbReference type="CDD" id="cd13214">
    <property type="entry name" value="PH-GRAM_WBP2"/>
    <property type="match status" value="1"/>
</dbReference>
<dbReference type="EMBL" id="SPLM01000006">
    <property type="protein sequence ID" value="TMW67101.1"/>
    <property type="molecule type" value="Genomic_DNA"/>
</dbReference>
<dbReference type="GO" id="GO:0005634">
    <property type="term" value="C:nucleus"/>
    <property type="evidence" value="ECO:0007669"/>
    <property type="project" value="TreeGrafter"/>
</dbReference>
<dbReference type="AlphaFoldDB" id="A0A8K1CNW5"/>